<evidence type="ECO:0000256" key="7">
    <source>
        <dbReference type="ARBA" id="ARBA00022833"/>
    </source>
</evidence>
<dbReference type="AlphaFoldDB" id="A0A0F5YHS2"/>
<dbReference type="PROSITE" id="PS00162">
    <property type="entry name" value="ALPHA_CA_1"/>
    <property type="match status" value="1"/>
</dbReference>
<dbReference type="InterPro" id="IPR018338">
    <property type="entry name" value="Carbonic_anhydrase_a-class_CS"/>
</dbReference>
<keyword evidence="8 10" id="KW-0456">Lyase</keyword>
<gene>
    <name evidence="12" type="ORF">WN50_09550</name>
</gene>
<evidence type="ECO:0000313" key="13">
    <source>
        <dbReference type="Proteomes" id="UP000033607"/>
    </source>
</evidence>
<dbReference type="CDD" id="cd03124">
    <property type="entry name" value="alpha_CA_prokaryotic_like"/>
    <property type="match status" value="1"/>
</dbReference>
<dbReference type="EMBL" id="LATL02000310">
    <property type="protein sequence ID" value="KKD38303.1"/>
    <property type="molecule type" value="Genomic_DNA"/>
</dbReference>
<dbReference type="PANTHER" id="PTHR18952">
    <property type="entry name" value="CARBONIC ANHYDRASE"/>
    <property type="match status" value="1"/>
</dbReference>
<dbReference type="InterPro" id="IPR036398">
    <property type="entry name" value="CA_dom_sf"/>
</dbReference>
<dbReference type="InterPro" id="IPR041891">
    <property type="entry name" value="Alpha_CA_prokaryot-like"/>
</dbReference>
<reference evidence="12 13" key="1">
    <citation type="submission" date="2015-06" db="EMBL/GenBank/DDBJ databases">
        <title>Draft genome assembly of filamentous brackish cyanobacterium Limnoraphis robusta strain CS-951.</title>
        <authorList>
            <person name="Willis A."/>
            <person name="Parks M."/>
            <person name="Burford M.A."/>
        </authorList>
    </citation>
    <scope>NUCLEOTIDE SEQUENCE [LARGE SCALE GENOMIC DNA]</scope>
    <source>
        <strain evidence="12 13">CS-951</strain>
    </source>
</reference>
<dbReference type="GO" id="GO:0008270">
    <property type="term" value="F:zinc ion binding"/>
    <property type="evidence" value="ECO:0007669"/>
    <property type="project" value="UniProtKB-UniRule"/>
</dbReference>
<keyword evidence="6 10" id="KW-0479">Metal-binding</keyword>
<name>A0A0F5YHS2_9CYAN</name>
<evidence type="ECO:0000256" key="2">
    <source>
        <dbReference type="ARBA" id="ARBA00002904"/>
    </source>
</evidence>
<comment type="catalytic activity">
    <reaction evidence="9 10">
        <text>hydrogencarbonate + H(+) = CO2 + H2O</text>
        <dbReference type="Rhea" id="RHEA:10748"/>
        <dbReference type="ChEBI" id="CHEBI:15377"/>
        <dbReference type="ChEBI" id="CHEBI:15378"/>
        <dbReference type="ChEBI" id="CHEBI:16526"/>
        <dbReference type="ChEBI" id="CHEBI:17544"/>
        <dbReference type="EC" id="4.2.1.1"/>
    </reaction>
</comment>
<evidence type="ECO:0000259" key="11">
    <source>
        <dbReference type="PROSITE" id="PS51144"/>
    </source>
</evidence>
<evidence type="ECO:0000256" key="4">
    <source>
        <dbReference type="ARBA" id="ARBA00012925"/>
    </source>
</evidence>
<dbReference type="PANTHER" id="PTHR18952:SF265">
    <property type="entry name" value="CARBONIC ANHYDRASE"/>
    <property type="match status" value="1"/>
</dbReference>
<sequence>MKKIKVWMMFFIIFIFTVFIIPVACSKNQLHTGEWGYRGEMGPENWGELKEEFVLCETGQQQSPINIETSATPKAKIEFSYDYTPLNVINKGHTIEIEYEPGSTIKIDNKQYELLQFHFHSPSEHQLDGKTYPMEVHLVHKSSDGKFAVIGILIEEGTENRFIASLWPHVPKEIIENPVRGVAINASALPPENKVYYNYTGSLTTPPCSEGVNWIVFETPIEVSSKQIEYFRSFYNGNARPIQPLNERQVI</sequence>
<dbReference type="EC" id="4.2.1.1" evidence="4 10"/>
<dbReference type="Gene3D" id="3.10.200.10">
    <property type="entry name" value="Alpha carbonic anhydrase"/>
    <property type="match status" value="1"/>
</dbReference>
<proteinExistence type="inferred from homology"/>
<comment type="caution">
    <text evidence="12">The sequence shown here is derived from an EMBL/GenBank/DDBJ whole genome shotgun (WGS) entry which is preliminary data.</text>
</comment>
<dbReference type="InterPro" id="IPR001148">
    <property type="entry name" value="CA_dom"/>
</dbReference>
<dbReference type="SMART" id="SM01057">
    <property type="entry name" value="Carb_anhydrase"/>
    <property type="match status" value="1"/>
</dbReference>
<accession>A0A0F5YHS2</accession>
<evidence type="ECO:0000313" key="12">
    <source>
        <dbReference type="EMBL" id="KKD38303.1"/>
    </source>
</evidence>
<comment type="similarity">
    <text evidence="3 10">Belongs to the alpha-carbonic anhydrase family.</text>
</comment>
<evidence type="ECO:0000256" key="9">
    <source>
        <dbReference type="ARBA" id="ARBA00048348"/>
    </source>
</evidence>
<evidence type="ECO:0000256" key="8">
    <source>
        <dbReference type="ARBA" id="ARBA00023239"/>
    </source>
</evidence>
<organism evidence="12 13">
    <name type="scientific">Limnoraphis robusta CS-951</name>
    <dbReference type="NCBI Taxonomy" id="1637645"/>
    <lineage>
        <taxon>Bacteria</taxon>
        <taxon>Bacillati</taxon>
        <taxon>Cyanobacteriota</taxon>
        <taxon>Cyanophyceae</taxon>
        <taxon>Oscillatoriophycideae</taxon>
        <taxon>Oscillatoriales</taxon>
        <taxon>Sirenicapillariaceae</taxon>
        <taxon>Limnoraphis</taxon>
    </lineage>
</organism>
<evidence type="ECO:0000256" key="10">
    <source>
        <dbReference type="RuleBase" id="RU367011"/>
    </source>
</evidence>
<dbReference type="GO" id="GO:0004089">
    <property type="term" value="F:carbonate dehydratase activity"/>
    <property type="evidence" value="ECO:0007669"/>
    <property type="project" value="UniProtKB-UniRule"/>
</dbReference>
<evidence type="ECO:0000256" key="6">
    <source>
        <dbReference type="ARBA" id="ARBA00022723"/>
    </source>
</evidence>
<dbReference type="PATRIC" id="fig|1637645.4.peg.6124"/>
<dbReference type="InterPro" id="IPR023561">
    <property type="entry name" value="Carbonic_anhydrase_a-class"/>
</dbReference>
<feature type="domain" description="Alpha-carbonic anhydrase" evidence="11">
    <location>
        <begin position="33"/>
        <end position="251"/>
    </location>
</feature>
<protein>
    <recommendedName>
        <fullName evidence="5 10">Carbonic anhydrase</fullName>
        <ecNumber evidence="4 10">4.2.1.1</ecNumber>
    </recommendedName>
</protein>
<dbReference type="SUPFAM" id="SSF51069">
    <property type="entry name" value="Carbonic anhydrase"/>
    <property type="match status" value="1"/>
</dbReference>
<evidence type="ECO:0000256" key="1">
    <source>
        <dbReference type="ARBA" id="ARBA00001947"/>
    </source>
</evidence>
<evidence type="ECO:0000256" key="3">
    <source>
        <dbReference type="ARBA" id="ARBA00010718"/>
    </source>
</evidence>
<comment type="cofactor">
    <cofactor evidence="1 10">
        <name>Zn(2+)</name>
        <dbReference type="ChEBI" id="CHEBI:29105"/>
    </cofactor>
</comment>
<comment type="function">
    <text evidence="2 10">Reversible hydration of carbon dioxide.</text>
</comment>
<evidence type="ECO:0000256" key="5">
    <source>
        <dbReference type="ARBA" id="ARBA00014628"/>
    </source>
</evidence>
<keyword evidence="7 10" id="KW-0862">Zinc</keyword>
<dbReference type="RefSeq" id="WP_046278306.1">
    <property type="nucleotide sequence ID" value="NZ_LATL02000310.1"/>
</dbReference>
<dbReference type="Pfam" id="PF00194">
    <property type="entry name" value="Carb_anhydrase"/>
    <property type="match status" value="1"/>
</dbReference>
<dbReference type="PROSITE" id="PS51144">
    <property type="entry name" value="ALPHA_CA_2"/>
    <property type="match status" value="1"/>
</dbReference>
<dbReference type="Proteomes" id="UP000033607">
    <property type="component" value="Unassembled WGS sequence"/>
</dbReference>